<dbReference type="STRING" id="51028.A0A0N4UVF4"/>
<dbReference type="WBParaSite" id="EVEC_0000141901-mRNA-1">
    <property type="protein sequence ID" value="EVEC_0000141901-mRNA-1"/>
    <property type="gene ID" value="EVEC_0000141901"/>
</dbReference>
<keyword evidence="13" id="KW-1185">Reference proteome</keyword>
<keyword evidence="5 11" id="KW-0812">Transmembrane</keyword>
<dbReference type="EMBL" id="UXUI01007172">
    <property type="protein sequence ID" value="VDD85984.1"/>
    <property type="molecule type" value="Genomic_DNA"/>
</dbReference>
<evidence type="ECO:0000256" key="3">
    <source>
        <dbReference type="ARBA" id="ARBA00022676"/>
    </source>
</evidence>
<evidence type="ECO:0000256" key="2">
    <source>
        <dbReference type="ARBA" id="ARBA00009995"/>
    </source>
</evidence>
<feature type="transmembrane region" description="Helical" evidence="11">
    <location>
        <begin position="338"/>
        <end position="362"/>
    </location>
</feature>
<proteinExistence type="inferred from homology"/>
<dbReference type="SUPFAM" id="SSF53756">
    <property type="entry name" value="UDP-Glycosyltransferase/glycogen phosphorylase"/>
    <property type="match status" value="1"/>
</dbReference>
<dbReference type="OrthoDB" id="5835829at2759"/>
<evidence type="ECO:0000256" key="9">
    <source>
        <dbReference type="ARBA" id="ARBA00047475"/>
    </source>
</evidence>
<keyword evidence="6" id="KW-0732">Signal</keyword>
<dbReference type="EC" id="2.4.1.17" evidence="11"/>
<evidence type="ECO:0000256" key="10">
    <source>
        <dbReference type="RuleBase" id="RU003718"/>
    </source>
</evidence>
<organism evidence="14">
    <name type="scientific">Enterobius vermicularis</name>
    <name type="common">Human pinworm</name>
    <dbReference type="NCBI Taxonomy" id="51028"/>
    <lineage>
        <taxon>Eukaryota</taxon>
        <taxon>Metazoa</taxon>
        <taxon>Ecdysozoa</taxon>
        <taxon>Nematoda</taxon>
        <taxon>Chromadorea</taxon>
        <taxon>Rhabditida</taxon>
        <taxon>Spirurina</taxon>
        <taxon>Oxyuridomorpha</taxon>
        <taxon>Oxyuroidea</taxon>
        <taxon>Oxyuridae</taxon>
        <taxon>Enterobius</taxon>
    </lineage>
</organism>
<dbReference type="Gene3D" id="3.40.50.2000">
    <property type="entry name" value="Glycogen Phosphorylase B"/>
    <property type="match status" value="1"/>
</dbReference>
<accession>A0A0N4UVF4</accession>
<dbReference type="CDD" id="cd03784">
    <property type="entry name" value="GT1_Gtf-like"/>
    <property type="match status" value="1"/>
</dbReference>
<comment type="caution">
    <text evidence="11">Lacks conserved residue(s) required for the propagation of feature annotation.</text>
</comment>
<reference evidence="12 13" key="2">
    <citation type="submission" date="2018-10" db="EMBL/GenBank/DDBJ databases">
        <authorList>
            <consortium name="Pathogen Informatics"/>
        </authorList>
    </citation>
    <scope>NUCLEOTIDE SEQUENCE [LARGE SCALE GENOMIC DNA]</scope>
</reference>
<gene>
    <name evidence="12" type="ORF">EVEC_LOCUS1127</name>
</gene>
<comment type="subcellular location">
    <subcellularLocation>
        <location evidence="1 11">Membrane</location>
        <topology evidence="1 11">Single-pass membrane protein</topology>
    </subcellularLocation>
</comment>
<reference evidence="14" key="1">
    <citation type="submission" date="2017-02" db="UniProtKB">
        <authorList>
            <consortium name="WormBaseParasite"/>
        </authorList>
    </citation>
    <scope>IDENTIFICATION</scope>
</reference>
<keyword evidence="4 10" id="KW-0808">Transferase</keyword>
<name>A0A0N4UVF4_ENTVE</name>
<evidence type="ECO:0000256" key="5">
    <source>
        <dbReference type="ARBA" id="ARBA00022692"/>
    </source>
</evidence>
<dbReference type="InterPro" id="IPR002213">
    <property type="entry name" value="UDP_glucos_trans"/>
</dbReference>
<dbReference type="AlphaFoldDB" id="A0A0N4UVF4"/>
<feature type="transmembrane region" description="Helical" evidence="11">
    <location>
        <begin position="56"/>
        <end position="77"/>
    </location>
</feature>
<dbReference type="PANTHER" id="PTHR48043:SF23">
    <property type="entry name" value="UDP-GLUCURONOSYLTRANSFERASE"/>
    <property type="match status" value="1"/>
</dbReference>
<protein>
    <recommendedName>
        <fullName evidence="11">UDP-glucuronosyltransferase</fullName>
        <ecNumber evidence="11">2.4.1.17</ecNumber>
    </recommendedName>
</protein>
<comment type="similarity">
    <text evidence="2 10">Belongs to the UDP-glycosyltransferase family.</text>
</comment>
<dbReference type="InterPro" id="IPR050271">
    <property type="entry name" value="UDP-glycosyltransferase"/>
</dbReference>
<keyword evidence="3 10" id="KW-0328">Glycosyltransferase</keyword>
<comment type="catalytic activity">
    <reaction evidence="9 11">
        <text>glucuronate acceptor + UDP-alpha-D-glucuronate = acceptor beta-D-glucuronoside + UDP + H(+)</text>
        <dbReference type="Rhea" id="RHEA:21032"/>
        <dbReference type="ChEBI" id="CHEBI:15378"/>
        <dbReference type="ChEBI" id="CHEBI:58052"/>
        <dbReference type="ChEBI" id="CHEBI:58223"/>
        <dbReference type="ChEBI" id="CHEBI:132367"/>
        <dbReference type="ChEBI" id="CHEBI:132368"/>
        <dbReference type="EC" id="2.4.1.17"/>
    </reaction>
</comment>
<evidence type="ECO:0000256" key="1">
    <source>
        <dbReference type="ARBA" id="ARBA00004167"/>
    </source>
</evidence>
<evidence type="ECO:0000313" key="14">
    <source>
        <dbReference type="WBParaSite" id="EVEC_0000141901-mRNA-1"/>
    </source>
</evidence>
<evidence type="ECO:0000256" key="6">
    <source>
        <dbReference type="ARBA" id="ARBA00022729"/>
    </source>
</evidence>
<dbReference type="PROSITE" id="PS00375">
    <property type="entry name" value="UDPGT"/>
    <property type="match status" value="1"/>
</dbReference>
<dbReference type="InterPro" id="IPR035595">
    <property type="entry name" value="UDP_glycos_trans_CS"/>
</dbReference>
<evidence type="ECO:0000256" key="4">
    <source>
        <dbReference type="ARBA" id="ARBA00022679"/>
    </source>
</evidence>
<dbReference type="PANTHER" id="PTHR48043">
    <property type="entry name" value="EG:EG0003.4 PROTEIN-RELATED"/>
    <property type="match status" value="1"/>
</dbReference>
<dbReference type="GO" id="GO:0016020">
    <property type="term" value="C:membrane"/>
    <property type="evidence" value="ECO:0007669"/>
    <property type="project" value="UniProtKB-SubCell"/>
</dbReference>
<sequence>MYRWLLAAQILLSAVTINYGYKILVFSPRFGRSHVTYAGSIADALIEAGHQVVRQFHLFFFFFVAEIFANTCAIVNARSDVLNALKLAKFDLAVAEIFDVCAFAQSALVLVNSNPIYDFPRPTLHKILHVGGINVKIPRKLSEEWNTVLRQRPKTVIVAFGSVVRSCTMPVEMKKNLLEAFAEFPNVTFIWKYEKAENVAKDYTNVVVADWIPQNDLLNDNRVVGAITHGGMNGIHEAVYAGKPLIIVPLFGEQTHNAKMAERANFVGIDSWKFCRRRKEFKRNFFSYASAAKNLSVMVKYQPYDIKQRMIEYLSYVARFGNLPMLDNFGRKQSMLTFYFLDIFMILLFAELALFGSAVYYLRHFLLDFLGLQVKVKTSEDKKAKKDTEKDKTQ</sequence>
<keyword evidence="7 11" id="KW-1133">Transmembrane helix</keyword>
<evidence type="ECO:0000256" key="11">
    <source>
        <dbReference type="RuleBase" id="RU362059"/>
    </source>
</evidence>
<dbReference type="Proteomes" id="UP000274131">
    <property type="component" value="Unassembled WGS sequence"/>
</dbReference>
<evidence type="ECO:0000256" key="8">
    <source>
        <dbReference type="ARBA" id="ARBA00023136"/>
    </source>
</evidence>
<dbReference type="GO" id="GO:0015020">
    <property type="term" value="F:glucuronosyltransferase activity"/>
    <property type="evidence" value="ECO:0007669"/>
    <property type="project" value="UniProtKB-EC"/>
</dbReference>
<evidence type="ECO:0000256" key="7">
    <source>
        <dbReference type="ARBA" id="ARBA00022989"/>
    </source>
</evidence>
<dbReference type="Pfam" id="PF00201">
    <property type="entry name" value="UDPGT"/>
    <property type="match status" value="1"/>
</dbReference>
<evidence type="ECO:0000313" key="12">
    <source>
        <dbReference type="EMBL" id="VDD85984.1"/>
    </source>
</evidence>
<keyword evidence="8 11" id="KW-0472">Membrane</keyword>
<evidence type="ECO:0000313" key="13">
    <source>
        <dbReference type="Proteomes" id="UP000274131"/>
    </source>
</evidence>
<dbReference type="FunFam" id="3.40.50.2000:FF:000038">
    <property type="entry name" value="UDP-GlucuronosylTransferase"/>
    <property type="match status" value="1"/>
</dbReference>